<evidence type="ECO:0000313" key="2">
    <source>
        <dbReference type="Proteomes" id="UP000324832"/>
    </source>
</evidence>
<evidence type="ECO:0000313" key="1">
    <source>
        <dbReference type="EMBL" id="VVC90464.1"/>
    </source>
</evidence>
<dbReference type="Proteomes" id="UP000324832">
    <property type="component" value="Unassembled WGS sequence"/>
</dbReference>
<dbReference type="AlphaFoldDB" id="A0A5E4PZR5"/>
<name>A0A5E4PZR5_9NEOP</name>
<reference evidence="1 2" key="1">
    <citation type="submission" date="2017-07" db="EMBL/GenBank/DDBJ databases">
        <authorList>
            <person name="Talla V."/>
            <person name="Backstrom N."/>
        </authorList>
    </citation>
    <scope>NUCLEOTIDE SEQUENCE [LARGE SCALE GENOMIC DNA]</scope>
</reference>
<proteinExistence type="predicted"/>
<keyword evidence="2" id="KW-1185">Reference proteome</keyword>
<sequence>MSRSDTNNGGDSFCNLINNAVPKAVKDGKFVLDTNDDQIGYSNAPVNEAVAPPSGFIPKLQFPKLKKPKLGVPKMSIPKLKPRGPIKAPRVGVAMPFAAMRKAIDEESSAERMERFKKGVQRMLRFVKVLEQFDEYISERTRIIIDKLSKTLAE</sequence>
<dbReference type="EMBL" id="FZQP02000793">
    <property type="protein sequence ID" value="VVC90464.1"/>
    <property type="molecule type" value="Genomic_DNA"/>
</dbReference>
<protein>
    <submittedName>
        <fullName evidence="1">Uncharacterized protein</fullName>
    </submittedName>
</protein>
<accession>A0A5E4PZR5</accession>
<gene>
    <name evidence="1" type="ORF">LSINAPIS_LOCUS3366</name>
</gene>
<organism evidence="1 2">
    <name type="scientific">Leptidea sinapis</name>
    <dbReference type="NCBI Taxonomy" id="189913"/>
    <lineage>
        <taxon>Eukaryota</taxon>
        <taxon>Metazoa</taxon>
        <taxon>Ecdysozoa</taxon>
        <taxon>Arthropoda</taxon>
        <taxon>Hexapoda</taxon>
        <taxon>Insecta</taxon>
        <taxon>Pterygota</taxon>
        <taxon>Neoptera</taxon>
        <taxon>Endopterygota</taxon>
        <taxon>Lepidoptera</taxon>
        <taxon>Glossata</taxon>
        <taxon>Ditrysia</taxon>
        <taxon>Papilionoidea</taxon>
        <taxon>Pieridae</taxon>
        <taxon>Dismorphiinae</taxon>
        <taxon>Leptidea</taxon>
    </lineage>
</organism>